<keyword evidence="4" id="KW-0472">Membrane</keyword>
<protein>
    <submittedName>
        <fullName evidence="7">Surface antigen variable number repeat-containing protein</fullName>
    </submittedName>
</protein>
<dbReference type="EMBL" id="CZVW01000032">
    <property type="protein sequence ID" value="CUT05040.1"/>
    <property type="molecule type" value="Genomic_DNA"/>
</dbReference>
<dbReference type="PANTHER" id="PTHR12815:SF18">
    <property type="entry name" value="SORTING AND ASSEMBLY MACHINERY COMPONENT 50 HOMOLOG"/>
    <property type="match status" value="1"/>
</dbReference>
<dbReference type="AlphaFoldDB" id="A0A0P1P2D7"/>
<feature type="domain" description="POTRA" evidence="6">
    <location>
        <begin position="23"/>
        <end position="93"/>
    </location>
</feature>
<evidence type="ECO:0000313" key="7">
    <source>
        <dbReference type="EMBL" id="CUT05040.1"/>
    </source>
</evidence>
<evidence type="ECO:0000259" key="6">
    <source>
        <dbReference type="Pfam" id="PF07244"/>
    </source>
</evidence>
<accession>A0A0P1P2D7</accession>
<comment type="subcellular location">
    <subcellularLocation>
        <location evidence="1">Membrane</location>
    </subcellularLocation>
</comment>
<dbReference type="Pfam" id="PF07244">
    <property type="entry name" value="POTRA"/>
    <property type="match status" value="1"/>
</dbReference>
<reference evidence="8" key="1">
    <citation type="submission" date="2015-11" db="EMBL/GenBank/DDBJ databases">
        <authorList>
            <person name="Varghese N."/>
        </authorList>
    </citation>
    <scope>NUCLEOTIDE SEQUENCE [LARGE SCALE GENOMIC DNA]</scope>
    <source>
        <strain evidence="8">JGI-23</strain>
    </source>
</reference>
<evidence type="ECO:0000259" key="5">
    <source>
        <dbReference type="Pfam" id="PF01103"/>
    </source>
</evidence>
<evidence type="ECO:0000313" key="8">
    <source>
        <dbReference type="Proteomes" id="UP000199197"/>
    </source>
</evidence>
<dbReference type="InterPro" id="IPR000184">
    <property type="entry name" value="Bac_surfAg_D15"/>
</dbReference>
<dbReference type="GO" id="GO:0019867">
    <property type="term" value="C:outer membrane"/>
    <property type="evidence" value="ECO:0007669"/>
    <property type="project" value="InterPro"/>
</dbReference>
<proteinExistence type="predicted"/>
<organism evidence="7 8">
    <name type="scientific">Candidatus Chryseopegocella kryptomonas</name>
    <dbReference type="NCBI Taxonomy" id="1633643"/>
    <lineage>
        <taxon>Bacteria</taxon>
        <taxon>Pseudomonadati</taxon>
        <taxon>Candidatus Kryptoniota</taxon>
        <taxon>Candidatus Chryseopegocella</taxon>
    </lineage>
</organism>
<keyword evidence="2" id="KW-1134">Transmembrane beta strand</keyword>
<keyword evidence="3" id="KW-0812">Transmembrane</keyword>
<evidence type="ECO:0000256" key="3">
    <source>
        <dbReference type="ARBA" id="ARBA00022692"/>
    </source>
</evidence>
<keyword evidence="8" id="KW-1185">Reference proteome</keyword>
<dbReference type="Pfam" id="PF01103">
    <property type="entry name" value="Omp85"/>
    <property type="match status" value="1"/>
</dbReference>
<evidence type="ECO:0000256" key="1">
    <source>
        <dbReference type="ARBA" id="ARBA00004370"/>
    </source>
</evidence>
<evidence type="ECO:0000256" key="4">
    <source>
        <dbReference type="ARBA" id="ARBA00023136"/>
    </source>
</evidence>
<dbReference type="Gene3D" id="2.40.160.50">
    <property type="entry name" value="membrane protein fhac: a member of the omp85/tpsb transporter family"/>
    <property type="match status" value="1"/>
</dbReference>
<dbReference type="PANTHER" id="PTHR12815">
    <property type="entry name" value="SORTING AND ASSEMBLY MACHINERY SAMM50 PROTEIN FAMILY MEMBER"/>
    <property type="match status" value="1"/>
</dbReference>
<dbReference type="Gene3D" id="3.10.20.310">
    <property type="entry name" value="membrane protein fhac"/>
    <property type="match status" value="1"/>
</dbReference>
<evidence type="ECO:0000256" key="2">
    <source>
        <dbReference type="ARBA" id="ARBA00022452"/>
    </source>
</evidence>
<gene>
    <name evidence="7" type="ORF">JGI23_01865</name>
</gene>
<name>A0A0P1P2D7_9BACT</name>
<dbReference type="InterPro" id="IPR039910">
    <property type="entry name" value="D15-like"/>
</dbReference>
<dbReference type="Proteomes" id="UP000199197">
    <property type="component" value="Unassembled WGS sequence"/>
</dbReference>
<feature type="domain" description="Bacterial surface antigen (D15)" evidence="5">
    <location>
        <begin position="123"/>
        <end position="422"/>
    </location>
</feature>
<sequence length="434" mass="50699">MRSLSLILFFLGVCLLQGQDKFYVKKIVFVGNEKTKSEIIARELTFSAGSVLDTSLISYNENRVYGTGLFNKVKIWFEKDSDNTAIVYVWVNERWYIWPFPILGWKDRDIKKLYYGAGLIHTNFRGRNEKLIFSFALGYDPWIEVEYQNPWVLGSKNLFYSFEAFYQRVKNRSRLFSASFYEEHTAINFTLGKRLGLYKKFWTTSAFRKISIANAETSQPIDLGVEKTISPSGKDEIFMFGFGFRYDTRDIPIYPNQGFLFSIFYRYNQLLNFNASFLQGGVEVQMFKKFALGLIAGRLFILNSFGRKIPVYSHYYFGYDERIRGYFNDVFEGENIFAGTLEYRIPVIKQRFFKWEKAPIEEFSILKFGVDFAIFGDIGRTWFNGENVLKIDYLRGYGVELNFILPYDLLFGVGYALNNAGGKQIFVDFRAGFE</sequence>
<dbReference type="InterPro" id="IPR010827">
    <property type="entry name" value="BamA/TamA_POTRA"/>
</dbReference>